<dbReference type="GO" id="GO:0046872">
    <property type="term" value="F:metal ion binding"/>
    <property type="evidence" value="ECO:0007669"/>
    <property type="project" value="UniProtKB-KW"/>
</dbReference>
<keyword evidence="16" id="KW-1133">Transmembrane helix</keyword>
<evidence type="ECO:0000256" key="11">
    <source>
        <dbReference type="ARBA" id="ARBA00023043"/>
    </source>
</evidence>
<dbReference type="PANTHER" id="PTHR10582">
    <property type="entry name" value="TRANSIENT RECEPTOR POTENTIAL ION CHANNEL PROTEIN"/>
    <property type="match status" value="1"/>
</dbReference>
<keyword evidence="8" id="KW-0677">Repeat</keyword>
<protein>
    <recommendedName>
        <fullName evidence="19">Ion transport domain-containing protein</fullName>
    </recommendedName>
</protein>
<keyword evidence="16" id="KW-0812">Transmembrane</keyword>
<feature type="repeat" description="ANK" evidence="14">
    <location>
        <begin position="117"/>
        <end position="149"/>
    </location>
</feature>
<keyword evidence="18" id="KW-1185">Reference proteome</keyword>
<keyword evidence="10" id="KW-0112">Calmodulin-binding</keyword>
<keyword evidence="5" id="KW-0109">Calcium transport</keyword>
<dbReference type="CDD" id="cd22192">
    <property type="entry name" value="TRPV5-6"/>
    <property type="match status" value="1"/>
</dbReference>
<dbReference type="GO" id="GO:0005886">
    <property type="term" value="C:plasma membrane"/>
    <property type="evidence" value="ECO:0007669"/>
    <property type="project" value="UniProtKB-SubCell"/>
</dbReference>
<dbReference type="GO" id="GO:0005516">
    <property type="term" value="F:calmodulin binding"/>
    <property type="evidence" value="ECO:0007669"/>
    <property type="project" value="UniProtKB-KW"/>
</dbReference>
<keyword evidence="13" id="KW-0407">Ion channel</keyword>
<feature type="transmembrane region" description="Helical" evidence="16">
    <location>
        <begin position="493"/>
        <end position="515"/>
    </location>
</feature>
<evidence type="ECO:0000256" key="2">
    <source>
        <dbReference type="ARBA" id="ARBA00022448"/>
    </source>
</evidence>
<dbReference type="AlphaFoldDB" id="A0AAY4ACV6"/>
<evidence type="ECO:0000256" key="12">
    <source>
        <dbReference type="ARBA" id="ARBA00023065"/>
    </source>
</evidence>
<evidence type="ECO:0000313" key="18">
    <source>
        <dbReference type="Proteomes" id="UP000694580"/>
    </source>
</evidence>
<evidence type="ECO:0000256" key="14">
    <source>
        <dbReference type="PROSITE-ProRule" id="PRU00023"/>
    </source>
</evidence>
<keyword evidence="11 14" id="KW-0040">ANK repeat</keyword>
<accession>A0AAY4ACV6</accession>
<keyword evidence="12" id="KW-0406">Ion transport</keyword>
<reference evidence="17 18" key="1">
    <citation type="submission" date="2020-06" db="EMBL/GenBank/DDBJ databases">
        <authorList>
            <consortium name="Wellcome Sanger Institute Data Sharing"/>
        </authorList>
    </citation>
    <scope>NUCLEOTIDE SEQUENCE [LARGE SCALE GENOMIC DNA]</scope>
</reference>
<evidence type="ECO:0000256" key="6">
    <source>
        <dbReference type="ARBA" id="ARBA00022673"/>
    </source>
</evidence>
<keyword evidence="9" id="KW-0106">Calcium</keyword>
<sequence length="685" mass="78370">MALSLSRGAPRDINHWWSKLRCRLQNRKGWNEMFDETFFQQTQKIDETPLFLATKENNVGCIEKLLSCSSSNVFERGVLGETALHIAALNDNLEVAIALMDKVPELINEPMNSEFYQGLTALHIAVMNQNVNLVRELIKRGADVATPRVTGSHFQKWKGALLYYGEHILAFACCVGNEEIVSMVIKGGANIRAQDTFGNTVLHLLILQPMKNIACQMLDLLLSHDEEMEPSLPLDKVPNYRGLTPLKLAAKEGNIVIFQHLVNRRRVVQWNFGPLSSKIYDLTEIDSWSDDLSVLEIIASSQKKESRRILEVTPVQQLINLKWNLYGKYYFTVLLMIYLVYIGIFTLCCLFRPLKDVPVNYTDSPADKTIKIEKTLEESYVTYDDHLRLVGEIISVVGAILILLLEIPDILWVGPKRYFGQSALAGPFHVILIVFATLVIILCALRVSGCRGESDVMAICLVMGWCNCLYFTRGFQSLGPYMIMIQKIIFEDLYKFLWLSFIMIIAFSTGLWVVYMTQEVDSLPSFRSFRVTLFSELELSIGKIDLPVDQSLKTPPIVCVLHICFSVVTCVLLFNLLTATMADTQFRVSQEKDELWRVQVVATTLMLERRLPRRLWPRLGICGFLYGLGERWYLRVEERNDASVHKLRRYAEVFTKKLEEEPEKTDASDSHFSAPEKDRRHWTGH</sequence>
<dbReference type="InterPro" id="IPR024862">
    <property type="entry name" value="TRPV"/>
</dbReference>
<feature type="region of interest" description="Disordered" evidence="15">
    <location>
        <begin position="659"/>
        <end position="685"/>
    </location>
</feature>
<evidence type="ECO:0000256" key="13">
    <source>
        <dbReference type="ARBA" id="ARBA00023303"/>
    </source>
</evidence>
<evidence type="ECO:0000256" key="3">
    <source>
        <dbReference type="ARBA" id="ARBA00022475"/>
    </source>
</evidence>
<evidence type="ECO:0000256" key="4">
    <source>
        <dbReference type="ARBA" id="ARBA00022553"/>
    </source>
</evidence>
<feature type="transmembrane region" description="Helical" evidence="16">
    <location>
        <begin position="424"/>
        <end position="448"/>
    </location>
</feature>
<keyword evidence="6" id="KW-0107">Calcium channel</keyword>
<proteinExistence type="predicted"/>
<dbReference type="SUPFAM" id="SSF48403">
    <property type="entry name" value="Ankyrin repeat"/>
    <property type="match status" value="1"/>
</dbReference>
<dbReference type="GO" id="GO:0005262">
    <property type="term" value="F:calcium channel activity"/>
    <property type="evidence" value="ECO:0007669"/>
    <property type="project" value="UniProtKB-KW"/>
</dbReference>
<dbReference type="PANTHER" id="PTHR10582:SF25">
    <property type="entry name" value="TRANSIENT RECEPTOR POTENTIAL CATION CHANNEL SUBFAMILY V MEMBER 6"/>
    <property type="match status" value="1"/>
</dbReference>
<reference evidence="17" key="2">
    <citation type="submission" date="2025-08" db="UniProtKB">
        <authorList>
            <consortium name="Ensembl"/>
        </authorList>
    </citation>
    <scope>IDENTIFICATION</scope>
</reference>
<keyword evidence="16" id="KW-0472">Membrane</keyword>
<evidence type="ECO:0000256" key="10">
    <source>
        <dbReference type="ARBA" id="ARBA00022860"/>
    </source>
</evidence>
<evidence type="ECO:0000256" key="8">
    <source>
        <dbReference type="ARBA" id="ARBA00022737"/>
    </source>
</evidence>
<dbReference type="Pfam" id="PF12796">
    <property type="entry name" value="Ank_2"/>
    <property type="match status" value="2"/>
</dbReference>
<dbReference type="PRINTS" id="PR01415">
    <property type="entry name" value="ANKYRIN"/>
</dbReference>
<reference evidence="17" key="3">
    <citation type="submission" date="2025-09" db="UniProtKB">
        <authorList>
            <consortium name="Ensembl"/>
        </authorList>
    </citation>
    <scope>IDENTIFICATION</scope>
</reference>
<feature type="transmembrane region" description="Helical" evidence="16">
    <location>
        <begin position="555"/>
        <end position="577"/>
    </location>
</feature>
<evidence type="ECO:0000256" key="7">
    <source>
        <dbReference type="ARBA" id="ARBA00022723"/>
    </source>
</evidence>
<evidence type="ECO:0000256" key="5">
    <source>
        <dbReference type="ARBA" id="ARBA00022568"/>
    </source>
</evidence>
<evidence type="ECO:0000256" key="16">
    <source>
        <dbReference type="SAM" id="Phobius"/>
    </source>
</evidence>
<name>A0AAY4ACV6_9TELE</name>
<dbReference type="FunFam" id="1.25.40.20:FF:000270">
    <property type="entry name" value="Transient receptor potential cation channel subfamily V member 6"/>
    <property type="match status" value="1"/>
</dbReference>
<dbReference type="InterPro" id="IPR008344">
    <property type="entry name" value="TRPV5/TRPV6"/>
</dbReference>
<dbReference type="SMART" id="SM00248">
    <property type="entry name" value="ANK"/>
    <property type="match status" value="6"/>
</dbReference>
<keyword evidence="3" id="KW-1003">Cell membrane</keyword>
<feature type="transmembrane region" description="Helical" evidence="16">
    <location>
        <begin position="329"/>
        <end position="354"/>
    </location>
</feature>
<evidence type="ECO:0000256" key="15">
    <source>
        <dbReference type="SAM" id="MobiDB-lite"/>
    </source>
</evidence>
<evidence type="ECO:0000313" key="17">
    <source>
        <dbReference type="Ensembl" id="ENSDCDP00010005071.1"/>
    </source>
</evidence>
<dbReference type="InterPro" id="IPR036770">
    <property type="entry name" value="Ankyrin_rpt-contain_sf"/>
</dbReference>
<dbReference type="Ensembl" id="ENSDCDT00010005239.1">
    <property type="protein sequence ID" value="ENSDCDP00010005071.1"/>
    <property type="gene ID" value="ENSDCDG00010002221.1"/>
</dbReference>
<keyword evidence="4" id="KW-0597">Phosphoprotein</keyword>
<feature type="repeat" description="ANK" evidence="14">
    <location>
        <begin position="164"/>
        <end position="196"/>
    </location>
</feature>
<dbReference type="InterPro" id="IPR002110">
    <property type="entry name" value="Ankyrin_rpt"/>
</dbReference>
<dbReference type="GeneTree" id="ENSGT00940000156687"/>
<dbReference type="PROSITE" id="PS50088">
    <property type="entry name" value="ANK_REPEAT"/>
    <property type="match status" value="2"/>
</dbReference>
<dbReference type="Proteomes" id="UP000694580">
    <property type="component" value="Chromosome 5"/>
</dbReference>
<evidence type="ECO:0000256" key="1">
    <source>
        <dbReference type="ARBA" id="ARBA00004651"/>
    </source>
</evidence>
<dbReference type="GO" id="GO:0098703">
    <property type="term" value="P:calcium ion import across plasma membrane"/>
    <property type="evidence" value="ECO:0007669"/>
    <property type="project" value="TreeGrafter"/>
</dbReference>
<comment type="subcellular location">
    <subcellularLocation>
        <location evidence="1">Cell membrane</location>
        <topology evidence="1">Multi-pass membrane protein</topology>
    </subcellularLocation>
</comment>
<keyword evidence="7" id="KW-0479">Metal-binding</keyword>
<feature type="transmembrane region" description="Helical" evidence="16">
    <location>
        <begin position="393"/>
        <end position="412"/>
    </location>
</feature>
<dbReference type="PROSITE" id="PS50297">
    <property type="entry name" value="ANK_REP_REGION"/>
    <property type="match status" value="1"/>
</dbReference>
<evidence type="ECO:0008006" key="19">
    <source>
        <dbReference type="Google" id="ProtNLM"/>
    </source>
</evidence>
<keyword evidence="2" id="KW-0813">Transport</keyword>
<evidence type="ECO:0000256" key="9">
    <source>
        <dbReference type="ARBA" id="ARBA00022837"/>
    </source>
</evidence>
<gene>
    <name evidence="17" type="primary">trpv6</name>
</gene>
<dbReference type="PRINTS" id="PR01765">
    <property type="entry name" value="ECACCHANNEL"/>
</dbReference>
<dbReference type="Gene3D" id="1.25.40.20">
    <property type="entry name" value="Ankyrin repeat-containing domain"/>
    <property type="match status" value="2"/>
</dbReference>
<organism evidence="17 18">
    <name type="scientific">Denticeps clupeoides</name>
    <name type="common">denticle herring</name>
    <dbReference type="NCBI Taxonomy" id="299321"/>
    <lineage>
        <taxon>Eukaryota</taxon>
        <taxon>Metazoa</taxon>
        <taxon>Chordata</taxon>
        <taxon>Craniata</taxon>
        <taxon>Vertebrata</taxon>
        <taxon>Euteleostomi</taxon>
        <taxon>Actinopterygii</taxon>
        <taxon>Neopterygii</taxon>
        <taxon>Teleostei</taxon>
        <taxon>Clupei</taxon>
        <taxon>Clupeiformes</taxon>
        <taxon>Denticipitoidei</taxon>
        <taxon>Denticipitidae</taxon>
        <taxon>Denticeps</taxon>
    </lineage>
</organism>